<accession>A0A7Z7NJF2</accession>
<name>A0A7Z7NJF2_9BURK</name>
<organism evidence="2">
    <name type="scientific">Cupriavidus taiwanensis</name>
    <dbReference type="NCBI Taxonomy" id="164546"/>
    <lineage>
        <taxon>Bacteria</taxon>
        <taxon>Pseudomonadati</taxon>
        <taxon>Pseudomonadota</taxon>
        <taxon>Betaproteobacteria</taxon>
        <taxon>Burkholderiales</taxon>
        <taxon>Burkholderiaceae</taxon>
        <taxon>Cupriavidus</taxon>
    </lineage>
</organism>
<dbReference type="Proteomes" id="UP000257139">
    <property type="component" value="Chromosome CBM2594_a"/>
</dbReference>
<sequence length="60" mass="6578">MRCAAASPLIQQEKRSGRPARRLRGGVRAASQLLTVPFNCSQTGAVRLPRLRARYTQSPA</sequence>
<dbReference type="EMBL" id="OGUU01000001">
    <property type="protein sequence ID" value="SPC06315.1"/>
    <property type="molecule type" value="Genomic_DNA"/>
</dbReference>
<comment type="caution">
    <text evidence="2">The sequence shown here is derived from an EMBL/GenBank/DDBJ whole genome shotgun (WGS) entry which is preliminary data.</text>
</comment>
<proteinExistence type="predicted"/>
<evidence type="ECO:0000313" key="2">
    <source>
        <dbReference type="EMBL" id="SPC06315.1"/>
    </source>
</evidence>
<dbReference type="AlphaFoldDB" id="A0A7Z7NJF2"/>
<gene>
    <name evidence="2" type="ORF">CBM2594_A10226</name>
</gene>
<reference evidence="2" key="1">
    <citation type="submission" date="2018-01" db="EMBL/GenBank/DDBJ databases">
        <authorList>
            <person name="Clerissi C."/>
        </authorList>
    </citation>
    <scope>NUCLEOTIDE SEQUENCE [LARGE SCALE GENOMIC DNA]</scope>
    <source>
        <strain evidence="2">Cupriavidus taiwanensis STM 6021</strain>
    </source>
</reference>
<protein>
    <submittedName>
        <fullName evidence="2">Uncharacterized protein</fullName>
    </submittedName>
</protein>
<evidence type="ECO:0000256" key="1">
    <source>
        <dbReference type="SAM" id="MobiDB-lite"/>
    </source>
</evidence>
<feature type="region of interest" description="Disordered" evidence="1">
    <location>
        <begin position="1"/>
        <end position="23"/>
    </location>
</feature>